<gene>
    <name evidence="2" type="ORF">IWT140_00517</name>
</gene>
<dbReference type="RefSeq" id="WP_089087903.1">
    <property type="nucleotide sequence ID" value="NZ_BCMH01000002.1"/>
</dbReference>
<evidence type="ECO:0000256" key="1">
    <source>
        <dbReference type="SAM" id="SignalP"/>
    </source>
</evidence>
<dbReference type="EMBL" id="BCMH01000002">
    <property type="protein sequence ID" value="GAX02919.1"/>
    <property type="molecule type" value="Genomic_DNA"/>
</dbReference>
<organism evidence="2 3">
    <name type="scientific">Secundilactobacillus pentosiphilus</name>
    <dbReference type="NCBI Taxonomy" id="1714682"/>
    <lineage>
        <taxon>Bacteria</taxon>
        <taxon>Bacillati</taxon>
        <taxon>Bacillota</taxon>
        <taxon>Bacilli</taxon>
        <taxon>Lactobacillales</taxon>
        <taxon>Lactobacillaceae</taxon>
        <taxon>Secundilactobacillus</taxon>
    </lineage>
</organism>
<accession>A0A1Z5IMD4</accession>
<proteinExistence type="predicted"/>
<reference evidence="2 3" key="1">
    <citation type="submission" date="2015-11" db="EMBL/GenBank/DDBJ databases">
        <title>Draft genome sequences of new species of the genus Lactobacillus isolated from orchardgrass silage.</title>
        <authorList>
            <person name="Tohno M."/>
            <person name="Tanizawa Y."/>
            <person name="Arita M."/>
        </authorList>
    </citation>
    <scope>NUCLEOTIDE SEQUENCE [LARGE SCALE GENOMIC DNA]</scope>
    <source>
        <strain evidence="2 3">IWT140</strain>
    </source>
</reference>
<evidence type="ECO:0008006" key="4">
    <source>
        <dbReference type="Google" id="ProtNLM"/>
    </source>
</evidence>
<keyword evidence="3" id="KW-1185">Reference proteome</keyword>
<sequence length="388" mass="44217">MRRKIKITLAGFAATLGLLSLTAVPAHGATQSLASMWKTSYKNLTLDNNFEYNRYTKVTSYHLKSAKKSVYMWNDTHTKKLYNLKNYPTYTWYQGATGTRGHSKYVYVSNFPQSKRGWVWVGYLSKGYNSKGYQVTSKRYSEPTYGGGNYHVISANKNAYLWDWSHTKVRANLKDYTNVNLSRRHSIRLKHNGKETWYAYVGVPITTKNKSEMVFGYVAWSLIAPGKTINHANTDIVYPNDFTSTADYLEYIKDSNYQKLTRSIMALFPNTPVDLGMSQIAANNYGYRTLVDGDDGDDDAVSTKGYQNIIAFNQISKYLYDNRAASNDTKIAGVKKLLDEEGYTQAKRNQLTNYKLGIYNINNIPLKEIDETPDGKMAWYSLAIGETK</sequence>
<feature type="chain" id="PRO_5013051911" description="D-alanyl-D-alanine carboxypeptidase" evidence="1">
    <location>
        <begin position="29"/>
        <end position="388"/>
    </location>
</feature>
<name>A0A1Z5IMD4_9LACO</name>
<protein>
    <recommendedName>
        <fullName evidence="4">D-alanyl-D-alanine carboxypeptidase</fullName>
    </recommendedName>
</protein>
<evidence type="ECO:0000313" key="2">
    <source>
        <dbReference type="EMBL" id="GAX02919.1"/>
    </source>
</evidence>
<comment type="caution">
    <text evidence="2">The sequence shown here is derived from an EMBL/GenBank/DDBJ whole genome shotgun (WGS) entry which is preliminary data.</text>
</comment>
<keyword evidence="1" id="KW-0732">Signal</keyword>
<dbReference type="AlphaFoldDB" id="A0A1Z5IMD4"/>
<feature type="signal peptide" evidence="1">
    <location>
        <begin position="1"/>
        <end position="28"/>
    </location>
</feature>
<evidence type="ECO:0000313" key="3">
    <source>
        <dbReference type="Proteomes" id="UP000198430"/>
    </source>
</evidence>
<dbReference type="Proteomes" id="UP000198430">
    <property type="component" value="Unassembled WGS sequence"/>
</dbReference>